<evidence type="ECO:0000313" key="1">
    <source>
        <dbReference type="EMBL" id="PKR86144.1"/>
    </source>
</evidence>
<keyword evidence="2" id="KW-1185">Reference proteome</keyword>
<name>A0A2N3LNN4_9BACI</name>
<dbReference type="InterPro" id="IPR025555">
    <property type="entry name" value="YppG"/>
</dbReference>
<sequence>MNGYNAYRSSETGRNYQNTIPSQPMYNHMNFPTVPFVHQGFHQPYLYPGQQFSNGYQAYGGYNPSSMYNPQGNEFPIQQQLFQNPLQPAKPNELNSYKPYSNPYPKSNYNVKPPTGGMNSIINSFKSQDGSIDFNKMVNTAGQMMNAVTQVSTMVKGLGGLFKP</sequence>
<organism evidence="1 2">
    <name type="scientific">Heyndrickxia camelliae</name>
    <dbReference type="NCBI Taxonomy" id="1707093"/>
    <lineage>
        <taxon>Bacteria</taxon>
        <taxon>Bacillati</taxon>
        <taxon>Bacillota</taxon>
        <taxon>Bacilli</taxon>
        <taxon>Bacillales</taxon>
        <taxon>Bacillaceae</taxon>
        <taxon>Heyndrickxia</taxon>
    </lineage>
</organism>
<proteinExistence type="predicted"/>
<evidence type="ECO:0000313" key="2">
    <source>
        <dbReference type="Proteomes" id="UP000233440"/>
    </source>
</evidence>
<gene>
    <name evidence="1" type="ORF">CWO92_05725</name>
</gene>
<dbReference type="OrthoDB" id="2456726at2"/>
<evidence type="ECO:0008006" key="3">
    <source>
        <dbReference type="Google" id="ProtNLM"/>
    </source>
</evidence>
<comment type="caution">
    <text evidence="1">The sequence shown here is derived from an EMBL/GenBank/DDBJ whole genome shotgun (WGS) entry which is preliminary data.</text>
</comment>
<dbReference type="AlphaFoldDB" id="A0A2N3LNN4"/>
<dbReference type="Pfam" id="PF14179">
    <property type="entry name" value="YppG"/>
    <property type="match status" value="1"/>
</dbReference>
<dbReference type="Proteomes" id="UP000233440">
    <property type="component" value="Unassembled WGS sequence"/>
</dbReference>
<protein>
    <recommendedName>
        <fullName evidence="3">Spore coat protein</fullName>
    </recommendedName>
</protein>
<dbReference type="EMBL" id="PIQO01000003">
    <property type="protein sequence ID" value="PKR86144.1"/>
    <property type="molecule type" value="Genomic_DNA"/>
</dbReference>
<accession>A0A2N3LNN4</accession>
<reference evidence="1 2" key="1">
    <citation type="submission" date="2017-11" db="EMBL/GenBank/DDBJ databases">
        <title>Bacillus camelliae sp. nov., isolated from pu'er tea.</title>
        <authorList>
            <person name="Niu L."/>
        </authorList>
    </citation>
    <scope>NUCLEOTIDE SEQUENCE [LARGE SCALE GENOMIC DNA]</scope>
    <source>
        <strain evidence="1 2">7578-1</strain>
    </source>
</reference>